<feature type="region of interest" description="Disordered" evidence="2">
    <location>
        <begin position="439"/>
        <end position="466"/>
    </location>
</feature>
<dbReference type="OrthoDB" id="21643at2759"/>
<feature type="compositionally biased region" description="Acidic residues" evidence="2">
    <location>
        <begin position="311"/>
        <end position="320"/>
    </location>
</feature>
<dbReference type="PROSITE" id="PS50102">
    <property type="entry name" value="RRM"/>
    <property type="match status" value="1"/>
</dbReference>
<feature type="domain" description="RRM" evidence="3">
    <location>
        <begin position="5"/>
        <end position="81"/>
    </location>
</feature>
<dbReference type="AlphaFoldDB" id="A0A1G4K5F2"/>
<gene>
    <name evidence="4" type="ORF">LANO_0F00452G</name>
</gene>
<dbReference type="InterPro" id="IPR012677">
    <property type="entry name" value="Nucleotide-bd_a/b_plait_sf"/>
</dbReference>
<organism evidence="4 5">
    <name type="scientific">Lachancea nothofagi CBS 11611</name>
    <dbReference type="NCBI Taxonomy" id="1266666"/>
    <lineage>
        <taxon>Eukaryota</taxon>
        <taxon>Fungi</taxon>
        <taxon>Dikarya</taxon>
        <taxon>Ascomycota</taxon>
        <taxon>Saccharomycotina</taxon>
        <taxon>Saccharomycetes</taxon>
        <taxon>Saccharomycetales</taxon>
        <taxon>Saccharomycetaceae</taxon>
        <taxon>Lachancea</taxon>
    </lineage>
</organism>
<dbReference type="GO" id="GO:0003723">
    <property type="term" value="F:RNA binding"/>
    <property type="evidence" value="ECO:0007669"/>
    <property type="project" value="UniProtKB-UniRule"/>
</dbReference>
<evidence type="ECO:0000256" key="1">
    <source>
        <dbReference type="PROSITE-ProRule" id="PRU00176"/>
    </source>
</evidence>
<dbReference type="EMBL" id="LT598452">
    <property type="protein sequence ID" value="SCU99004.1"/>
    <property type="molecule type" value="Genomic_DNA"/>
</dbReference>
<evidence type="ECO:0000313" key="5">
    <source>
        <dbReference type="Proteomes" id="UP000189911"/>
    </source>
</evidence>
<evidence type="ECO:0000259" key="3">
    <source>
        <dbReference type="PROSITE" id="PS50102"/>
    </source>
</evidence>
<feature type="compositionally biased region" description="Basic and acidic residues" evidence="2">
    <location>
        <begin position="287"/>
        <end position="310"/>
    </location>
</feature>
<dbReference type="SUPFAM" id="SSF54928">
    <property type="entry name" value="RNA-binding domain, RBD"/>
    <property type="match status" value="1"/>
</dbReference>
<protein>
    <submittedName>
        <fullName evidence="4">LANO_0F00452g1_1</fullName>
    </submittedName>
</protein>
<dbReference type="InterPro" id="IPR000504">
    <property type="entry name" value="RRM_dom"/>
</dbReference>
<feature type="compositionally biased region" description="Basic and acidic residues" evidence="2">
    <location>
        <begin position="439"/>
        <end position="451"/>
    </location>
</feature>
<accession>A0A1G4K5F2</accession>
<dbReference type="InterPro" id="IPR035979">
    <property type="entry name" value="RBD_domain_sf"/>
</dbReference>
<proteinExistence type="predicted"/>
<dbReference type="Proteomes" id="UP000189911">
    <property type="component" value="Chromosome F"/>
</dbReference>
<dbReference type="Gene3D" id="3.30.70.330">
    <property type="match status" value="1"/>
</dbReference>
<name>A0A1G4K5F2_9SACH</name>
<keyword evidence="5" id="KW-1185">Reference proteome</keyword>
<feature type="compositionally biased region" description="Polar residues" evidence="2">
    <location>
        <begin position="324"/>
        <end position="334"/>
    </location>
</feature>
<sequence>MSVSKRVYVGNVIQDHEASLRELRPRFERFGRCLSSEFESHGHFAYMNMEFNDEAGYSKLKQSLNGVRFKGNVLKVDQAKLSWQQRWDDDQKNEERVGIEREKQLLKQQWEYHKKIENIKMSWIDRQQILHGRMRQNPRAKAQLRNITFRVLSDGQLKVYKCSKNKLWGYEREKMPRDLVARFTDQRHWRDGNNHIVDKLDYSRASSWSKHHGIGSAQETDTGLLATAEDIEESSDQKTKDVLENLLGDFDFDKPMAIQEDEDENASSDYEYNALYQEPTDVMKATGKEKKQEVPKPVEEVKELHVSEPEKPEEDSEDDFVPTFGNQPVLSTKSNTEELRSLFNPEESKEATFKLMDETNEDIDETKNVLETENAQELSTEDSYVGTQNTNRGLFFPHFTSPFLQSQSQLAKLKSSQDHQELFANWEDKFWENRATWTKEMKQKKRDADRQNRKKNSKSRGNGILV</sequence>
<feature type="region of interest" description="Disordered" evidence="2">
    <location>
        <begin position="287"/>
        <end position="336"/>
    </location>
</feature>
<keyword evidence="1" id="KW-0694">RNA-binding</keyword>
<reference evidence="5" key="1">
    <citation type="submission" date="2016-03" db="EMBL/GenBank/DDBJ databases">
        <authorList>
            <person name="Devillers Hugo."/>
        </authorList>
    </citation>
    <scope>NUCLEOTIDE SEQUENCE [LARGE SCALE GENOMIC DNA]</scope>
</reference>
<evidence type="ECO:0000256" key="2">
    <source>
        <dbReference type="SAM" id="MobiDB-lite"/>
    </source>
</evidence>
<evidence type="ECO:0000313" key="4">
    <source>
        <dbReference type="EMBL" id="SCU99004.1"/>
    </source>
</evidence>